<organism evidence="3 5">
    <name type="scientific">Mycobacterium tuberculosis</name>
    <dbReference type="NCBI Taxonomy" id="1773"/>
    <lineage>
        <taxon>Bacteria</taxon>
        <taxon>Bacillati</taxon>
        <taxon>Actinomycetota</taxon>
        <taxon>Actinomycetes</taxon>
        <taxon>Mycobacteriales</taxon>
        <taxon>Mycobacteriaceae</taxon>
        <taxon>Mycobacterium</taxon>
        <taxon>Mycobacterium tuberculosis complex</taxon>
    </lineage>
</organism>
<evidence type="ECO:0000313" key="5">
    <source>
        <dbReference type="Proteomes" id="UP000048948"/>
    </source>
</evidence>
<name>A0A655J7U5_MYCTX</name>
<sequence>MRAPGLRHHDRTCTRERAGQIGLVQHRHHRAPGGGDGFAVLGLDYLDGDVDDQVDVRVGGACLRCHRHARRAPSTLQGARHRAATHPGTPTDRYAQRFGGPLRDRHYPLVGGAGGESRQLVDENLVPLSAHLPPDRFVQNGGTLAAEARVSSCPLPAEGNCWVSIWTRGGYAGR</sequence>
<dbReference type="EMBL" id="CFOH01000285">
    <property type="protein sequence ID" value="CFE51605.1"/>
    <property type="molecule type" value="Genomic_DNA"/>
</dbReference>
<gene>
    <name evidence="2" type="ORF">ERS007688_01944</name>
    <name evidence="3" type="ORF">ERS027646_01084</name>
</gene>
<evidence type="ECO:0000313" key="3">
    <source>
        <dbReference type="EMBL" id="CKS00142.1"/>
    </source>
</evidence>
<feature type="region of interest" description="Disordered" evidence="1">
    <location>
        <begin position="73"/>
        <end position="94"/>
    </location>
</feature>
<evidence type="ECO:0000313" key="2">
    <source>
        <dbReference type="EMBL" id="CFE51605.1"/>
    </source>
</evidence>
<dbReference type="EMBL" id="CNGE01000141">
    <property type="protein sequence ID" value="CKS00142.1"/>
    <property type="molecule type" value="Genomic_DNA"/>
</dbReference>
<evidence type="ECO:0000256" key="1">
    <source>
        <dbReference type="SAM" id="MobiDB-lite"/>
    </source>
</evidence>
<accession>A0A655J7U5</accession>
<reference evidence="4 5" key="1">
    <citation type="submission" date="2015-03" db="EMBL/GenBank/DDBJ databases">
        <authorList>
            <consortium name="Pathogen Informatics"/>
        </authorList>
    </citation>
    <scope>NUCLEOTIDE SEQUENCE [LARGE SCALE GENOMIC DNA]</scope>
    <source>
        <strain evidence="3 5">Bir 172</strain>
        <strain evidence="2 4">H09601792</strain>
    </source>
</reference>
<dbReference type="AlphaFoldDB" id="A0A655J7U5"/>
<dbReference type="Proteomes" id="UP000046947">
    <property type="component" value="Unassembled WGS sequence"/>
</dbReference>
<evidence type="ECO:0000313" key="4">
    <source>
        <dbReference type="Proteomes" id="UP000046947"/>
    </source>
</evidence>
<proteinExistence type="predicted"/>
<protein>
    <submittedName>
        <fullName evidence="3">Uncharacterized protein</fullName>
    </submittedName>
</protein>
<dbReference type="Proteomes" id="UP000048948">
    <property type="component" value="Unassembled WGS sequence"/>
</dbReference>